<evidence type="ECO:0000256" key="3">
    <source>
        <dbReference type="ARBA" id="ARBA00022554"/>
    </source>
</evidence>
<comment type="similarity">
    <text evidence="2">Belongs to the beta-catenin family.</text>
</comment>
<dbReference type="InterPro" id="IPR016024">
    <property type="entry name" value="ARM-type_fold"/>
</dbReference>
<gene>
    <name evidence="10" type="ORF">GTHE00462_LOCUS10197</name>
</gene>
<evidence type="ECO:0000256" key="5">
    <source>
        <dbReference type="ARBA" id="ARBA00023136"/>
    </source>
</evidence>
<dbReference type="SMART" id="SM00228">
    <property type="entry name" value="PDZ"/>
    <property type="match status" value="1"/>
</dbReference>
<dbReference type="InterPro" id="IPR036034">
    <property type="entry name" value="PDZ_sf"/>
</dbReference>
<evidence type="ECO:0000256" key="2">
    <source>
        <dbReference type="ARBA" id="ARBA00005462"/>
    </source>
</evidence>
<evidence type="ECO:0000259" key="9">
    <source>
        <dbReference type="PROSITE" id="PS50106"/>
    </source>
</evidence>
<evidence type="ECO:0000256" key="1">
    <source>
        <dbReference type="ARBA" id="ARBA00004592"/>
    </source>
</evidence>
<dbReference type="AlphaFoldDB" id="A0A7S4K8L0"/>
<dbReference type="Gene3D" id="1.25.10.10">
    <property type="entry name" value="Leucine-rich Repeat Variant"/>
    <property type="match status" value="2"/>
</dbReference>
<feature type="compositionally biased region" description="Polar residues" evidence="8">
    <location>
        <begin position="129"/>
        <end position="139"/>
    </location>
</feature>
<keyword evidence="5" id="KW-0472">Membrane</keyword>
<feature type="region of interest" description="Disordered" evidence="8">
    <location>
        <begin position="209"/>
        <end position="234"/>
    </location>
</feature>
<organism evidence="10">
    <name type="scientific">Guillardia theta</name>
    <name type="common">Cryptophyte</name>
    <name type="synonym">Cryptomonas phi</name>
    <dbReference type="NCBI Taxonomy" id="55529"/>
    <lineage>
        <taxon>Eukaryota</taxon>
        <taxon>Cryptophyceae</taxon>
        <taxon>Pyrenomonadales</taxon>
        <taxon>Geminigeraceae</taxon>
        <taxon>Guillardia</taxon>
    </lineage>
</organism>
<evidence type="ECO:0000313" key="10">
    <source>
        <dbReference type="EMBL" id="CAE2286426.1"/>
    </source>
</evidence>
<dbReference type="EMBL" id="HBKN01013068">
    <property type="protein sequence ID" value="CAE2286426.1"/>
    <property type="molecule type" value="Transcribed_RNA"/>
</dbReference>
<dbReference type="GO" id="GO:0005774">
    <property type="term" value="C:vacuolar membrane"/>
    <property type="evidence" value="ECO:0007669"/>
    <property type="project" value="UniProtKB-SubCell"/>
</dbReference>
<sequence length="663" mass="73047">MSGFKEEPRSGKPAGVGIYFQESGSKIVVNHLIRGGSAERSGKIIPGDVITAIDGKNVEGKSVGELRNYIVGIEGSSVNLSFLRESDGSSNSFDVMLVRGSPEFIATLYKAEGPSSSSEIRPESPRTSLSQVISSSMTPQEPMRSPAVMMSPASDNDALMRVKRELEESRITSDKRLKEKFEAEREKQTLQRQLDEVLQTLKETRREKGRIEHELAEEKRRLEEASQQHESKRQALQRELDYLREERDKSSSNVQSEASFLRQELENLTQKLRNAEVARDIAEDRCQVLIQQKAELASRKVENPDEALKAEVAMKDTEIARLKFELENLKEGYKTTTSRLQEAIEATQNTPVHLDNEFRDTGRLAILAIPHLVSHLHSIQDGQESGKGGSPSTSILIHALNPVRARCLSCIPQSIPQLVSLLVSRQVSTVRESSFAIALSSVSQEGRGAILSMPQALGHLNTLLNSSDIQTRRNGAVALGNIAMEGQGRTALLQVFDIIPELLRLLIGEDMECKRSAALALGNLFIESLARDQYLNIHMSVKELAEQLKSPDRFLVRYTTGAIRNIAVDEKGRRAVLAQQEAVAALKGLLASPDQITSKFATSALKNLSMTPLASGLTRSEEKSNVQVPERVTASFLGLPIPFADSDGLGIPQTITKRTSLQV</sequence>
<dbReference type="InterPro" id="IPR001478">
    <property type="entry name" value="PDZ"/>
</dbReference>
<dbReference type="PROSITE" id="PS50106">
    <property type="entry name" value="PDZ"/>
    <property type="match status" value="1"/>
</dbReference>
<reference evidence="10" key="1">
    <citation type="submission" date="2021-01" db="EMBL/GenBank/DDBJ databases">
        <authorList>
            <person name="Corre E."/>
            <person name="Pelletier E."/>
            <person name="Niang G."/>
            <person name="Scheremetjew M."/>
            <person name="Finn R."/>
            <person name="Kale V."/>
            <person name="Holt S."/>
            <person name="Cochrane G."/>
            <person name="Meng A."/>
            <person name="Brown T."/>
            <person name="Cohen L."/>
        </authorList>
    </citation>
    <scope>NUCLEOTIDE SEQUENCE</scope>
    <source>
        <strain evidence="10">CCMP 2712</strain>
    </source>
</reference>
<keyword evidence="6" id="KW-0449">Lipoprotein</keyword>
<evidence type="ECO:0000256" key="6">
    <source>
        <dbReference type="ARBA" id="ARBA00023288"/>
    </source>
</evidence>
<dbReference type="GO" id="GO:0043495">
    <property type="term" value="F:protein-membrane adaptor activity"/>
    <property type="evidence" value="ECO:0007669"/>
    <property type="project" value="InterPro"/>
</dbReference>
<dbReference type="InterPro" id="IPR000225">
    <property type="entry name" value="Armadillo"/>
</dbReference>
<feature type="domain" description="PDZ" evidence="9">
    <location>
        <begin position="1"/>
        <end position="70"/>
    </location>
</feature>
<dbReference type="SMART" id="SM00185">
    <property type="entry name" value="ARM"/>
    <property type="match status" value="4"/>
</dbReference>
<keyword evidence="3" id="KW-0926">Vacuole</keyword>
<dbReference type="Pfam" id="PF00595">
    <property type="entry name" value="PDZ"/>
    <property type="match status" value="1"/>
</dbReference>
<accession>A0A7S4K8L0</accession>
<name>A0A7S4K8L0_GUITH</name>
<evidence type="ECO:0000256" key="4">
    <source>
        <dbReference type="ARBA" id="ARBA00022737"/>
    </source>
</evidence>
<dbReference type="Gene3D" id="2.30.42.10">
    <property type="match status" value="1"/>
</dbReference>
<protein>
    <recommendedName>
        <fullName evidence="7">Vacuolar protein 8</fullName>
    </recommendedName>
</protein>
<dbReference type="InterPro" id="IPR011989">
    <property type="entry name" value="ARM-like"/>
</dbReference>
<proteinExistence type="inferred from homology"/>
<evidence type="ECO:0000256" key="7">
    <source>
        <dbReference type="ARBA" id="ARBA00026209"/>
    </source>
</evidence>
<dbReference type="SUPFAM" id="SSF48371">
    <property type="entry name" value="ARM repeat"/>
    <property type="match status" value="1"/>
</dbReference>
<comment type="subcellular location">
    <subcellularLocation>
        <location evidence="1">Vacuole membrane</location>
        <topology evidence="1">Lipid-anchor</topology>
    </subcellularLocation>
</comment>
<dbReference type="PANTHER" id="PTHR47249">
    <property type="entry name" value="VACUOLAR PROTEIN 8"/>
    <property type="match status" value="1"/>
</dbReference>
<dbReference type="PANTHER" id="PTHR47249:SF1">
    <property type="entry name" value="VACUOLAR PROTEIN 8"/>
    <property type="match status" value="1"/>
</dbReference>
<dbReference type="GO" id="GO:0071562">
    <property type="term" value="P:nucleus-vacuole junction assembly"/>
    <property type="evidence" value="ECO:0007669"/>
    <property type="project" value="InterPro"/>
</dbReference>
<feature type="region of interest" description="Disordered" evidence="8">
    <location>
        <begin position="113"/>
        <end position="147"/>
    </location>
</feature>
<dbReference type="CDD" id="cd06782">
    <property type="entry name" value="cpPDZ_CPP-like"/>
    <property type="match status" value="1"/>
</dbReference>
<dbReference type="InterPro" id="IPR045156">
    <property type="entry name" value="Vac8"/>
</dbReference>
<dbReference type="SUPFAM" id="SSF50156">
    <property type="entry name" value="PDZ domain-like"/>
    <property type="match status" value="1"/>
</dbReference>
<keyword evidence="4" id="KW-0677">Repeat</keyword>
<evidence type="ECO:0000256" key="8">
    <source>
        <dbReference type="SAM" id="MobiDB-lite"/>
    </source>
</evidence>